<evidence type="ECO:0000313" key="3">
    <source>
        <dbReference type="Proteomes" id="UP000604475"/>
    </source>
</evidence>
<protein>
    <submittedName>
        <fullName evidence="2">Uncharacterized protein</fullName>
    </submittedName>
</protein>
<keyword evidence="3" id="KW-1185">Reference proteome</keyword>
<organism evidence="2 3">
    <name type="scientific">Frankia nepalensis</name>
    <dbReference type="NCBI Taxonomy" id="1836974"/>
    <lineage>
        <taxon>Bacteria</taxon>
        <taxon>Bacillati</taxon>
        <taxon>Actinomycetota</taxon>
        <taxon>Actinomycetes</taxon>
        <taxon>Frankiales</taxon>
        <taxon>Frankiaceae</taxon>
        <taxon>Frankia</taxon>
    </lineage>
</organism>
<reference evidence="2" key="1">
    <citation type="submission" date="2020-12" db="EMBL/GenBank/DDBJ databases">
        <title>Genomic characterization of non-nitrogen-fixing Frankia strains.</title>
        <authorList>
            <person name="Carlos-Shanley C."/>
            <person name="Guerra T."/>
            <person name="Hahn D."/>
        </authorList>
    </citation>
    <scope>NUCLEOTIDE SEQUENCE</scope>
    <source>
        <strain evidence="2">CN6</strain>
    </source>
</reference>
<feature type="region of interest" description="Disordered" evidence="1">
    <location>
        <begin position="60"/>
        <end position="118"/>
    </location>
</feature>
<sequence>MLRVRELDQTVRLYCPECADERPFEQPECLDGHGADCPERACVECGAAVLVAPLTQLDTGRDARGAHAPDPAGQPAARLVRPSAGSPSPTAGRSPAAADAQPEPRRRVGAGQARRSLA</sequence>
<dbReference type="Proteomes" id="UP000604475">
    <property type="component" value="Unassembled WGS sequence"/>
</dbReference>
<dbReference type="RefSeq" id="WP_203006618.1">
    <property type="nucleotide sequence ID" value="NZ_JADWYU010000155.1"/>
</dbReference>
<gene>
    <name evidence="2" type="ORF">I7412_22550</name>
</gene>
<dbReference type="AlphaFoldDB" id="A0A937UQ70"/>
<dbReference type="EMBL" id="JAEACQ010000239">
    <property type="protein sequence ID" value="MBL7629897.1"/>
    <property type="molecule type" value="Genomic_DNA"/>
</dbReference>
<name>A0A937UQ70_9ACTN</name>
<proteinExistence type="predicted"/>
<accession>A0A937UQ70</accession>
<evidence type="ECO:0000256" key="1">
    <source>
        <dbReference type="SAM" id="MobiDB-lite"/>
    </source>
</evidence>
<evidence type="ECO:0000313" key="2">
    <source>
        <dbReference type="EMBL" id="MBL7629897.1"/>
    </source>
</evidence>
<comment type="caution">
    <text evidence="2">The sequence shown here is derived from an EMBL/GenBank/DDBJ whole genome shotgun (WGS) entry which is preliminary data.</text>
</comment>